<dbReference type="EMBL" id="JABSNM010000003">
    <property type="protein sequence ID" value="NRT55211.1"/>
    <property type="molecule type" value="Genomic_DNA"/>
</dbReference>
<dbReference type="NCBIfam" id="TIGR02532">
    <property type="entry name" value="IV_pilin_GFxxxE"/>
    <property type="match status" value="1"/>
</dbReference>
<sequence length="213" mass="21639">MLGAQAREVLLMRPGRRPGDGGVRGFTLVELLVTLGVLALVMMAATPPLATWAANARVRGAAERLGNDLRLTQSEALRRSRQTALVLTAATPDLGATPSANASAWYAQALPQLAGESADDSFYILGSAAARQERVGITGPAIVCFNTVGRPVSNGATGLGASCTAPATIGAPIVYALSAAGSDRPLQVQVFAGGRIRACDPARSAAAGQADGC</sequence>
<accession>A0ABX2FYV6</accession>
<keyword evidence="1" id="KW-0812">Transmembrane</keyword>
<reference evidence="2 3" key="1">
    <citation type="submission" date="2020-05" db="EMBL/GenBank/DDBJ databases">
        <title>Genomic Encyclopedia of Type Strains, Phase IV (KMG-V): Genome sequencing to study the core and pangenomes of soil and plant-associated prokaryotes.</title>
        <authorList>
            <person name="Whitman W."/>
        </authorList>
    </citation>
    <scope>NUCLEOTIDE SEQUENCE [LARGE SCALE GENOMIC DNA]</scope>
    <source>
        <strain evidence="2 3">C29</strain>
    </source>
</reference>
<dbReference type="PROSITE" id="PS00409">
    <property type="entry name" value="PROKAR_NTER_METHYL"/>
    <property type="match status" value="1"/>
</dbReference>
<comment type="caution">
    <text evidence="2">The sequence shown here is derived from an EMBL/GenBank/DDBJ whole genome shotgun (WGS) entry which is preliminary data.</text>
</comment>
<protein>
    <submittedName>
        <fullName evidence="2">Type IV fimbrial biogenesis protein FimT</fullName>
    </submittedName>
</protein>
<dbReference type="Gene3D" id="3.30.700.10">
    <property type="entry name" value="Glycoprotein, Type 4 Pilin"/>
    <property type="match status" value="1"/>
</dbReference>
<evidence type="ECO:0000313" key="2">
    <source>
        <dbReference type="EMBL" id="NRT55211.1"/>
    </source>
</evidence>
<keyword evidence="1" id="KW-0472">Membrane</keyword>
<dbReference type="Pfam" id="PF07963">
    <property type="entry name" value="N_methyl"/>
    <property type="match status" value="1"/>
</dbReference>
<proteinExistence type="predicted"/>
<evidence type="ECO:0000313" key="3">
    <source>
        <dbReference type="Proteomes" id="UP001516061"/>
    </source>
</evidence>
<dbReference type="SUPFAM" id="SSF54523">
    <property type="entry name" value="Pili subunits"/>
    <property type="match status" value="1"/>
</dbReference>
<keyword evidence="3" id="KW-1185">Reference proteome</keyword>
<feature type="transmembrane region" description="Helical" evidence="1">
    <location>
        <begin position="21"/>
        <end position="45"/>
    </location>
</feature>
<name>A0ABX2FYV6_9BURK</name>
<dbReference type="Proteomes" id="UP001516061">
    <property type="component" value="Unassembled WGS sequence"/>
</dbReference>
<keyword evidence="1" id="KW-1133">Transmembrane helix</keyword>
<dbReference type="InterPro" id="IPR012902">
    <property type="entry name" value="N_methyl_site"/>
</dbReference>
<organism evidence="2 3">
    <name type="scientific">Sphaerotilus uruguayifluvii</name>
    <dbReference type="NCBI Taxonomy" id="2735897"/>
    <lineage>
        <taxon>Bacteria</taxon>
        <taxon>Pseudomonadati</taxon>
        <taxon>Pseudomonadota</taxon>
        <taxon>Betaproteobacteria</taxon>
        <taxon>Burkholderiales</taxon>
        <taxon>Sphaerotilaceae</taxon>
        <taxon>Sphaerotilus</taxon>
    </lineage>
</organism>
<dbReference type="InterPro" id="IPR045584">
    <property type="entry name" value="Pilin-like"/>
</dbReference>
<evidence type="ECO:0000256" key="1">
    <source>
        <dbReference type="SAM" id="Phobius"/>
    </source>
</evidence>
<gene>
    <name evidence="2" type="ORF">HNQ01_000921</name>
</gene>